<organism evidence="2 3">
    <name type="scientific">Linnemannia elongata AG-77</name>
    <dbReference type="NCBI Taxonomy" id="1314771"/>
    <lineage>
        <taxon>Eukaryota</taxon>
        <taxon>Fungi</taxon>
        <taxon>Fungi incertae sedis</taxon>
        <taxon>Mucoromycota</taxon>
        <taxon>Mortierellomycotina</taxon>
        <taxon>Mortierellomycetes</taxon>
        <taxon>Mortierellales</taxon>
        <taxon>Mortierellaceae</taxon>
        <taxon>Linnemannia</taxon>
    </lineage>
</organism>
<dbReference type="SUPFAM" id="SSF52047">
    <property type="entry name" value="RNI-like"/>
    <property type="match status" value="1"/>
</dbReference>
<accession>A0A197K7D2</accession>
<evidence type="ECO:0000313" key="2">
    <source>
        <dbReference type="EMBL" id="OAQ32616.1"/>
    </source>
</evidence>
<evidence type="ECO:0000313" key="3">
    <source>
        <dbReference type="Proteomes" id="UP000078512"/>
    </source>
</evidence>
<feature type="region of interest" description="Disordered" evidence="1">
    <location>
        <begin position="795"/>
        <end position="824"/>
    </location>
</feature>
<keyword evidence="3" id="KW-1185">Reference proteome</keyword>
<feature type="compositionally biased region" description="Basic and acidic residues" evidence="1">
    <location>
        <begin position="795"/>
        <end position="810"/>
    </location>
</feature>
<gene>
    <name evidence="2" type="ORF">K457DRAFT_16181</name>
</gene>
<proteinExistence type="predicted"/>
<dbReference type="AlphaFoldDB" id="A0A197K7D2"/>
<dbReference type="InterPro" id="IPR032675">
    <property type="entry name" value="LRR_dom_sf"/>
</dbReference>
<name>A0A197K7D2_9FUNG</name>
<dbReference type="Proteomes" id="UP000078512">
    <property type="component" value="Unassembled WGS sequence"/>
</dbReference>
<reference evidence="2 3" key="1">
    <citation type="submission" date="2016-05" db="EMBL/GenBank/DDBJ databases">
        <title>Genome sequencing reveals origins of a unique bacterial endosymbiosis in the earliest lineages of terrestrial Fungi.</title>
        <authorList>
            <consortium name="DOE Joint Genome Institute"/>
            <person name="Uehling J."/>
            <person name="Gryganskyi A."/>
            <person name="Hameed K."/>
            <person name="Tschaplinski T."/>
            <person name="Misztal P."/>
            <person name="Wu S."/>
            <person name="Desiro A."/>
            <person name="Vande Pol N."/>
            <person name="Du Z.-Y."/>
            <person name="Zienkiewicz A."/>
            <person name="Zienkiewicz K."/>
            <person name="Morin E."/>
            <person name="Tisserant E."/>
            <person name="Splivallo R."/>
            <person name="Hainaut M."/>
            <person name="Henrissat B."/>
            <person name="Ohm R."/>
            <person name="Kuo A."/>
            <person name="Yan J."/>
            <person name="Lipzen A."/>
            <person name="Nolan M."/>
            <person name="Labutti K."/>
            <person name="Barry K."/>
            <person name="Goldstein A."/>
            <person name="Labbe J."/>
            <person name="Schadt C."/>
            <person name="Tuskan G."/>
            <person name="Grigoriev I."/>
            <person name="Martin F."/>
            <person name="Vilgalys R."/>
            <person name="Bonito G."/>
        </authorList>
    </citation>
    <scope>NUCLEOTIDE SEQUENCE [LARGE SCALE GENOMIC DNA]</scope>
    <source>
        <strain evidence="2 3">AG-77</strain>
    </source>
</reference>
<dbReference type="Gene3D" id="3.80.10.10">
    <property type="entry name" value="Ribonuclease Inhibitor"/>
    <property type="match status" value="1"/>
</dbReference>
<protein>
    <submittedName>
        <fullName evidence="2">Uncharacterized protein</fullName>
    </submittedName>
</protein>
<sequence length="851" mass="96713">MDPLSNLPIECLQLILQVLVQDRQNGALAALLQTNKYIASITLPFLYENPYRKGMHCYMSVQTTRSRVRSDHVLTRMLLHQLPLDTLPPALSYLLLEITNSPLRKPLDYAAFIRHLCLPSWALDLDYYWPRHSHHREALAYMKGAEFAQLCKDHNLLPCYEENLGTQSEILQYHFQVILWRQACWSLASPILEQLQSLTIPVFDLDRYSAAISRLGNLEHLEFALDDIVDYSEEAYYGGDMVMSPQFESEAHARKERRLRAMVQFVRDHAQLFPGRLKTVICSDAEMWPDLNQTCPIETKLEILRILPPLKAPTFLSKTNFLHVSAHLQSTDLSQVQEITDMESPPCLWYDVHRDGREFLQRCRALKSIHMDTLGPGSFAWAVQEKRDMESLGSHSRNTNSSVQGGVVGAPSLQEPRPAYLEHGLVPLEEFNILESDEPLSDEDDNVVVAFSQTLKKLTMTAATYQQLHIPRILQVGGGWVDLPLLTTLYISAAWNRLSLDTQLYRHCPNLTLASFTDNTTRYRCRDIRTCFAAELPRLDTLDLTGWSGLTFHPATLHSTVALKKLWIAIGRDDVDAYFIPPRTELDRSFEDDLAGMEGGDGEGGNGGTPIQVTQERSRICRPKWTWDWFLPQLTSLTLTGEFAYRFQFRMLQGCPSLEFLSLNMRLTDRSEEFTRVLSKADLFMPMVTDNTGREGSFSQEQQQHQQQGGEAIVAPALEVVRLMGPWVIGDELLVQFFIHMLPSLADLEEEGVTGYTLERMCEVLRTMPNKIEEMHLSLPEPSEEDAKEMGLVGEKDDGVENDDDVRIGDDGVNAGGEDGDEVEEEAGLGVSLYLEWNKYFLKKEIPPDVV</sequence>
<evidence type="ECO:0000256" key="1">
    <source>
        <dbReference type="SAM" id="MobiDB-lite"/>
    </source>
</evidence>
<dbReference type="EMBL" id="KV442024">
    <property type="protein sequence ID" value="OAQ32616.1"/>
    <property type="molecule type" value="Genomic_DNA"/>
</dbReference>
<dbReference type="OrthoDB" id="2325256at2759"/>